<evidence type="ECO:0000313" key="3">
    <source>
        <dbReference type="EMBL" id="QIH74300.1"/>
    </source>
</evidence>
<name>A0A6G7ELE0_9CAUL</name>
<dbReference type="RefSeq" id="WP_008259349.1">
    <property type="nucleotide sequence ID" value="NZ_CP048751.1"/>
</dbReference>
<reference evidence="3 4" key="1">
    <citation type="submission" date="2020-01" db="EMBL/GenBank/DDBJ databases">
        <authorList>
            <person name="Wang S."/>
        </authorList>
    </citation>
    <scope>NUCLEOTIDE SEQUENCE [LARGE SCALE GENOMIC DNA]</scope>
    <source>
        <strain evidence="3 4">D151-2-6</strain>
    </source>
</reference>
<gene>
    <name evidence="2" type="ORF">GGR11_000630</name>
    <name evidence="3" type="ORF">GYM46_15915</name>
</gene>
<dbReference type="Proteomes" id="UP000532936">
    <property type="component" value="Unassembled WGS sequence"/>
</dbReference>
<evidence type="ECO:0000313" key="4">
    <source>
        <dbReference type="Proteomes" id="UP000501325"/>
    </source>
</evidence>
<reference evidence="2 5" key="2">
    <citation type="submission" date="2020-08" db="EMBL/GenBank/DDBJ databases">
        <title>Genomic Encyclopedia of Type Strains, Phase IV (KMG-IV): sequencing the most valuable type-strain genomes for metagenomic binning, comparative biology and taxonomic classification.</title>
        <authorList>
            <person name="Goeker M."/>
        </authorList>
    </citation>
    <scope>NUCLEOTIDE SEQUENCE [LARGE SCALE GENOMIC DNA]</scope>
    <source>
        <strain evidence="2 5">DSM 14878</strain>
    </source>
</reference>
<evidence type="ECO:0000313" key="2">
    <source>
        <dbReference type="EMBL" id="MBB3871116.1"/>
    </source>
</evidence>
<organism evidence="2 5">
    <name type="scientific">Brevundimonas mediterranea</name>
    <dbReference type="NCBI Taxonomy" id="74329"/>
    <lineage>
        <taxon>Bacteria</taxon>
        <taxon>Pseudomonadati</taxon>
        <taxon>Pseudomonadota</taxon>
        <taxon>Alphaproteobacteria</taxon>
        <taxon>Caulobacterales</taxon>
        <taxon>Caulobacteraceae</taxon>
        <taxon>Brevundimonas</taxon>
    </lineage>
</organism>
<sequence>MRPYDLTLDEMLADPMVRQLMDRDGVAEAQVRRLSEHVRRRRGPGLGPTSGSGFAVRYDVVAPEPQNFAD</sequence>
<dbReference type="EMBL" id="CP048751">
    <property type="protein sequence ID" value="QIH74300.1"/>
    <property type="molecule type" value="Genomic_DNA"/>
</dbReference>
<evidence type="ECO:0000256" key="1">
    <source>
        <dbReference type="SAM" id="MobiDB-lite"/>
    </source>
</evidence>
<dbReference type="EMBL" id="JACIDA010000001">
    <property type="protein sequence ID" value="MBB3871116.1"/>
    <property type="molecule type" value="Genomic_DNA"/>
</dbReference>
<evidence type="ECO:0000313" key="5">
    <source>
        <dbReference type="Proteomes" id="UP000532936"/>
    </source>
</evidence>
<proteinExistence type="predicted"/>
<dbReference type="KEGG" id="bmed:GYM46_15915"/>
<dbReference type="Proteomes" id="UP000501325">
    <property type="component" value="Chromosome"/>
</dbReference>
<protein>
    <submittedName>
        <fullName evidence="2">Uncharacterized protein</fullName>
    </submittedName>
</protein>
<dbReference type="AlphaFoldDB" id="A0A6G7ELE0"/>
<accession>A0A6G7ELE0</accession>
<feature type="region of interest" description="Disordered" evidence="1">
    <location>
        <begin position="36"/>
        <end position="58"/>
    </location>
</feature>